<name>A0ABU0IU40_9CAUL</name>
<protein>
    <recommendedName>
        <fullName evidence="4">DUF4154 domain-containing protein</fullName>
    </recommendedName>
</protein>
<gene>
    <name evidence="2" type="ORF">QO010_003308</name>
</gene>
<evidence type="ECO:0000313" key="3">
    <source>
        <dbReference type="Proteomes" id="UP001228905"/>
    </source>
</evidence>
<evidence type="ECO:0000313" key="2">
    <source>
        <dbReference type="EMBL" id="MDQ0465519.1"/>
    </source>
</evidence>
<dbReference type="Proteomes" id="UP001228905">
    <property type="component" value="Unassembled WGS sequence"/>
</dbReference>
<evidence type="ECO:0000256" key="1">
    <source>
        <dbReference type="SAM" id="SignalP"/>
    </source>
</evidence>
<dbReference type="InterPro" id="IPR025293">
    <property type="entry name" value="YfiR/HmsC-like"/>
</dbReference>
<proteinExistence type="predicted"/>
<feature type="chain" id="PRO_5046747668" description="DUF4154 domain-containing protein" evidence="1">
    <location>
        <begin position="33"/>
        <end position="178"/>
    </location>
</feature>
<keyword evidence="3" id="KW-1185">Reference proteome</keyword>
<evidence type="ECO:0008006" key="4">
    <source>
        <dbReference type="Google" id="ProtNLM"/>
    </source>
</evidence>
<dbReference type="RefSeq" id="WP_307350918.1">
    <property type="nucleotide sequence ID" value="NZ_JAUSVS010000007.1"/>
</dbReference>
<comment type="caution">
    <text evidence="2">The sequence shown here is derived from an EMBL/GenBank/DDBJ whole genome shotgun (WGS) entry which is preliminary data.</text>
</comment>
<sequence>MAFRRVPSWRRRTAGLALAVLALCAPVFSAGAAPLEWAVKATYLYKFVAFVDWPPGALGAPGEPVALCIVGPDPFGRQIDEAGAGQQIGDHPIEVRRLRQATRGSGCRVLYVRGGSNRAALAAVAGEPVLTVTDGGGGGVVRFLLTRDGKVRFSIDQAAAAANGLTLSSKLLAVAVRP</sequence>
<feature type="signal peptide" evidence="1">
    <location>
        <begin position="1"/>
        <end position="32"/>
    </location>
</feature>
<dbReference type="Pfam" id="PF13689">
    <property type="entry name" value="DUF4154"/>
    <property type="match status" value="1"/>
</dbReference>
<reference evidence="2 3" key="1">
    <citation type="submission" date="2023-07" db="EMBL/GenBank/DDBJ databases">
        <title>Genomic Encyclopedia of Type Strains, Phase IV (KMG-IV): sequencing the most valuable type-strain genomes for metagenomic binning, comparative biology and taxonomic classification.</title>
        <authorList>
            <person name="Goeker M."/>
        </authorList>
    </citation>
    <scope>NUCLEOTIDE SEQUENCE [LARGE SCALE GENOMIC DNA]</scope>
    <source>
        <strain evidence="2 3">DSM 18695</strain>
    </source>
</reference>
<organism evidence="2 3">
    <name type="scientific">Caulobacter ginsengisoli</name>
    <dbReference type="NCBI Taxonomy" id="400775"/>
    <lineage>
        <taxon>Bacteria</taxon>
        <taxon>Pseudomonadati</taxon>
        <taxon>Pseudomonadota</taxon>
        <taxon>Alphaproteobacteria</taxon>
        <taxon>Caulobacterales</taxon>
        <taxon>Caulobacteraceae</taxon>
        <taxon>Caulobacter</taxon>
    </lineage>
</organism>
<dbReference type="EMBL" id="JAUSVS010000007">
    <property type="protein sequence ID" value="MDQ0465519.1"/>
    <property type="molecule type" value="Genomic_DNA"/>
</dbReference>
<keyword evidence="1" id="KW-0732">Signal</keyword>
<accession>A0ABU0IU40</accession>